<accession>A0A0V0W380</accession>
<dbReference type="AlphaFoldDB" id="A0A0V0W380"/>
<comment type="caution">
    <text evidence="1">The sequence shown here is derived from an EMBL/GenBank/DDBJ whole genome shotgun (WGS) entry which is preliminary data.</text>
</comment>
<gene>
    <name evidence="1" type="ORF">T12_12464</name>
</gene>
<dbReference type="Proteomes" id="UP000054783">
    <property type="component" value="Unassembled WGS sequence"/>
</dbReference>
<reference evidence="1 2" key="1">
    <citation type="submission" date="2015-01" db="EMBL/GenBank/DDBJ databases">
        <title>Evolution of Trichinella species and genotypes.</title>
        <authorList>
            <person name="Korhonen P.K."/>
            <person name="Edoardo P."/>
            <person name="Giuseppe L.R."/>
            <person name="Gasser R.B."/>
        </authorList>
    </citation>
    <scope>NUCLEOTIDE SEQUENCE [LARGE SCALE GENOMIC DNA]</scope>
    <source>
        <strain evidence="1">ISS2496</strain>
    </source>
</reference>
<proteinExistence type="predicted"/>
<sequence length="34" mass="3696">LGISQGSALRQNASESLLLSMLFWLLSLKLSFDG</sequence>
<dbReference type="EMBL" id="JYDQ01005883">
    <property type="protein sequence ID" value="KRX70106.1"/>
    <property type="molecule type" value="Genomic_DNA"/>
</dbReference>
<evidence type="ECO:0000313" key="2">
    <source>
        <dbReference type="Proteomes" id="UP000054783"/>
    </source>
</evidence>
<keyword evidence="2" id="KW-1185">Reference proteome</keyword>
<protein>
    <submittedName>
        <fullName evidence="1">Uncharacterized protein</fullName>
    </submittedName>
</protein>
<feature type="non-terminal residue" evidence="1">
    <location>
        <position position="34"/>
    </location>
</feature>
<feature type="non-terminal residue" evidence="1">
    <location>
        <position position="1"/>
    </location>
</feature>
<name>A0A0V0W380_9BILA</name>
<evidence type="ECO:0000313" key="1">
    <source>
        <dbReference type="EMBL" id="KRX70106.1"/>
    </source>
</evidence>
<organism evidence="1 2">
    <name type="scientific">Trichinella patagoniensis</name>
    <dbReference type="NCBI Taxonomy" id="990121"/>
    <lineage>
        <taxon>Eukaryota</taxon>
        <taxon>Metazoa</taxon>
        <taxon>Ecdysozoa</taxon>
        <taxon>Nematoda</taxon>
        <taxon>Enoplea</taxon>
        <taxon>Dorylaimia</taxon>
        <taxon>Trichinellida</taxon>
        <taxon>Trichinellidae</taxon>
        <taxon>Trichinella</taxon>
    </lineage>
</organism>